<dbReference type="FunFam" id="3.30.420.40:FF:000028">
    <property type="entry name" value="heat shock 70 kDa protein-like"/>
    <property type="match status" value="1"/>
</dbReference>
<gene>
    <name evidence="5" type="ORF">KAR29_04505</name>
</gene>
<dbReference type="Gene3D" id="2.60.34.10">
    <property type="entry name" value="Substrate Binding Domain Of DNAk, Chain A, domain 1"/>
    <property type="match status" value="1"/>
</dbReference>
<dbReference type="KEGG" id="aram:KAR29_04505"/>
<dbReference type="PRINTS" id="PR00301">
    <property type="entry name" value="HEATSHOCK70"/>
</dbReference>
<evidence type="ECO:0000313" key="6">
    <source>
        <dbReference type="Proteomes" id="UP000671879"/>
    </source>
</evidence>
<evidence type="ECO:0000256" key="1">
    <source>
        <dbReference type="ARBA" id="ARBA00007381"/>
    </source>
</evidence>
<comment type="similarity">
    <text evidence="1 4">Belongs to the heat shock protein 70 family.</text>
</comment>
<dbReference type="InterPro" id="IPR029047">
    <property type="entry name" value="HSP70_peptide-bd_sf"/>
</dbReference>
<dbReference type="PANTHER" id="PTHR19375">
    <property type="entry name" value="HEAT SHOCK PROTEIN 70KDA"/>
    <property type="match status" value="1"/>
</dbReference>
<dbReference type="GO" id="GO:0005524">
    <property type="term" value="F:ATP binding"/>
    <property type="evidence" value="ECO:0007669"/>
    <property type="project" value="UniProtKB-KW"/>
</dbReference>
<accession>A0A9Q7AS22</accession>
<sequence length="516" mass="56337">MLGIDLGTRYALTALCGDDGRPLVLPNRWGGKRTPSVVALTEKGWLAGEEAARVALLRPDRAWWNVKRRIGSGWTARCDGRSYSPEELLVPLLRLLREDAEALLGRYVASCVLALPAHFSFAEREALSGAARRAGFETTLLVNEPTAAALATESAGRHLVLDFGAGTVDLSVVEVEEGVWQILESRGRSDLGGADVDRLLAEDLFRRCGYGAEENDPRWPLLLAEAETIKIVLSEAQSCPWHVPAGLFPDASSPVEVTREELERLASPLLEEIVALTEDLWRRHRPETLLLVGGSSRIPLLRKLLEKRGMKAGHLRLCPDEAVVCGAALRGLPRKKERLLLDVLSEGLGIRTADGAVALLLERGTPLPASARRRFVATGGGRIHVEVLQASREGERSLGNLSVSPLARGDEVEIAFRVDGGGSLHVEVRRGEERMWRVLTLGGEREDPVEAFLRDRERLERKLALLTGLLDAGSQQRVRLLVDKTHLLPGDDAAIGKEALAALDLLVSTLEREVVS</sequence>
<dbReference type="SUPFAM" id="SSF100920">
    <property type="entry name" value="Heat shock protein 70kD (HSP70), peptide-binding domain"/>
    <property type="match status" value="1"/>
</dbReference>
<keyword evidence="3 4" id="KW-0067">ATP-binding</keyword>
<dbReference type="Gene3D" id="3.90.640.10">
    <property type="entry name" value="Actin, Chain A, domain 4"/>
    <property type="match status" value="1"/>
</dbReference>
<dbReference type="Gene3D" id="3.30.420.40">
    <property type="match status" value="2"/>
</dbReference>
<dbReference type="EMBL" id="CP072943">
    <property type="protein sequence ID" value="QTX33677.1"/>
    <property type="molecule type" value="Genomic_DNA"/>
</dbReference>
<keyword evidence="2 4" id="KW-0547">Nucleotide-binding</keyword>
<proteinExistence type="inferred from homology"/>
<keyword evidence="6" id="KW-1185">Reference proteome</keyword>
<dbReference type="SUPFAM" id="SSF53067">
    <property type="entry name" value="Actin-like ATPase domain"/>
    <property type="match status" value="2"/>
</dbReference>
<name>A0A9Q7AS22_9BACT</name>
<reference evidence="6" key="1">
    <citation type="submission" date="2021-04" db="EMBL/GenBank/DDBJ databases">
        <title>A novel Synergistetes isolate from a pyrite-forming mixed culture.</title>
        <authorList>
            <person name="Bunk B."/>
            <person name="Sproer C."/>
            <person name="Spring S."/>
            <person name="Pester M."/>
        </authorList>
    </citation>
    <scope>NUCLEOTIDE SEQUENCE [LARGE SCALE GENOMIC DNA]</scope>
    <source>
        <strain evidence="6">J.5.4.2-T.3.5.2</strain>
    </source>
</reference>
<dbReference type="AlphaFoldDB" id="A0A9Q7AS22"/>
<evidence type="ECO:0000256" key="3">
    <source>
        <dbReference type="ARBA" id="ARBA00022840"/>
    </source>
</evidence>
<dbReference type="Proteomes" id="UP000671879">
    <property type="component" value="Chromosome"/>
</dbReference>
<evidence type="ECO:0000256" key="4">
    <source>
        <dbReference type="RuleBase" id="RU003322"/>
    </source>
</evidence>
<dbReference type="Pfam" id="PF00012">
    <property type="entry name" value="HSP70"/>
    <property type="match status" value="1"/>
</dbReference>
<dbReference type="InterPro" id="IPR013126">
    <property type="entry name" value="Hsp_70_fam"/>
</dbReference>
<dbReference type="PROSITE" id="PS01036">
    <property type="entry name" value="HSP70_3"/>
    <property type="match status" value="1"/>
</dbReference>
<evidence type="ECO:0000313" key="5">
    <source>
        <dbReference type="EMBL" id="QTX33677.1"/>
    </source>
</evidence>
<dbReference type="InterPro" id="IPR043129">
    <property type="entry name" value="ATPase_NBD"/>
</dbReference>
<organism evidence="5 6">
    <name type="scientific">Aminithiophilus ramosus</name>
    <dbReference type="NCBI Taxonomy" id="3029084"/>
    <lineage>
        <taxon>Bacteria</taxon>
        <taxon>Thermotogati</taxon>
        <taxon>Synergistota</taxon>
        <taxon>Synergistia</taxon>
        <taxon>Synergistales</taxon>
        <taxon>Aminithiophilaceae</taxon>
        <taxon>Aminithiophilus</taxon>
    </lineage>
</organism>
<evidence type="ECO:0000256" key="2">
    <source>
        <dbReference type="ARBA" id="ARBA00022741"/>
    </source>
</evidence>
<protein>
    <submittedName>
        <fullName evidence="5">Hsp70 family protein</fullName>
    </submittedName>
</protein>
<dbReference type="InterPro" id="IPR018181">
    <property type="entry name" value="Heat_shock_70_CS"/>
</dbReference>
<dbReference type="GO" id="GO:0140662">
    <property type="term" value="F:ATP-dependent protein folding chaperone"/>
    <property type="evidence" value="ECO:0007669"/>
    <property type="project" value="InterPro"/>
</dbReference>